<protein>
    <submittedName>
        <fullName evidence="2">Uncharacterized protein</fullName>
    </submittedName>
</protein>
<reference evidence="2 3" key="1">
    <citation type="journal article" date="2018" name="MBio">
        <title>Insights into the evolution of host association through the isolation and characterization of a novel human periodontal pathobiont, Desulfobulbus oralis.</title>
        <authorList>
            <person name="Cross K.L."/>
            <person name="Chirania P."/>
            <person name="Xiong W."/>
            <person name="Beall C.J."/>
            <person name="Elkins J.G."/>
            <person name="Giannone R.J."/>
            <person name="Griffen A.L."/>
            <person name="Guss A.M."/>
            <person name="Hettich R.L."/>
            <person name="Joshi S.S."/>
            <person name="Mokrzan E.M."/>
            <person name="Martin R.K."/>
            <person name="Zhulin I.B."/>
            <person name="Leys E.J."/>
            <person name="Podar M."/>
        </authorList>
    </citation>
    <scope>NUCLEOTIDE SEQUENCE [LARGE SCALE GENOMIC DNA]</scope>
    <source>
        <strain evidence="2 3">ORNL</strain>
    </source>
</reference>
<dbReference type="RefSeq" id="WP_104935867.1">
    <property type="nucleotide sequence ID" value="NZ_CP021255.1"/>
</dbReference>
<sequence length="84" mass="9034">MTVLETELSSKSNLTCDEAKGFLARLSNNAKEAKRELTALIDKLDVRGAKSMVTALWGGQGAEKLAEALKKEEEQLTDSALPGL</sequence>
<evidence type="ECO:0000256" key="1">
    <source>
        <dbReference type="SAM" id="Coils"/>
    </source>
</evidence>
<dbReference type="EMBL" id="CP021255">
    <property type="protein sequence ID" value="AVD70573.1"/>
    <property type="molecule type" value="Genomic_DNA"/>
</dbReference>
<evidence type="ECO:0000313" key="2">
    <source>
        <dbReference type="EMBL" id="AVD70573.1"/>
    </source>
</evidence>
<evidence type="ECO:0000313" key="3">
    <source>
        <dbReference type="Proteomes" id="UP000239867"/>
    </source>
</evidence>
<dbReference type="Proteomes" id="UP000239867">
    <property type="component" value="Chromosome"/>
</dbReference>
<keyword evidence="1" id="KW-0175">Coiled coil</keyword>
<keyword evidence="3" id="KW-1185">Reference proteome</keyword>
<accession>A0A2L1GLN3</accession>
<dbReference type="KEGG" id="deo:CAY53_02985"/>
<organism evidence="2 3">
    <name type="scientific">Desulfobulbus oralis</name>
    <dbReference type="NCBI Taxonomy" id="1986146"/>
    <lineage>
        <taxon>Bacteria</taxon>
        <taxon>Pseudomonadati</taxon>
        <taxon>Thermodesulfobacteriota</taxon>
        <taxon>Desulfobulbia</taxon>
        <taxon>Desulfobulbales</taxon>
        <taxon>Desulfobulbaceae</taxon>
        <taxon>Desulfobulbus</taxon>
    </lineage>
</organism>
<proteinExistence type="predicted"/>
<name>A0A2L1GLN3_9BACT</name>
<dbReference type="AlphaFoldDB" id="A0A2L1GLN3"/>
<feature type="coiled-coil region" evidence="1">
    <location>
        <begin position="16"/>
        <end position="47"/>
    </location>
</feature>
<gene>
    <name evidence="2" type="ORF">CAY53_02985</name>
</gene>